<proteinExistence type="predicted"/>
<dbReference type="RefSeq" id="WP_183655620.1">
    <property type="nucleotide sequence ID" value="NZ_JACIJG010000015.1"/>
</dbReference>
<name>A0A7W9EMM3_9HYPH</name>
<protein>
    <submittedName>
        <fullName evidence="1">Phage tail protein X</fullName>
    </submittedName>
</protein>
<organism evidence="1 2">
    <name type="scientific">Brucella daejeonensis</name>
    <dbReference type="NCBI Taxonomy" id="659015"/>
    <lineage>
        <taxon>Bacteria</taxon>
        <taxon>Pseudomonadati</taxon>
        <taxon>Pseudomonadota</taxon>
        <taxon>Alphaproteobacteria</taxon>
        <taxon>Hyphomicrobiales</taxon>
        <taxon>Brucellaceae</taxon>
        <taxon>Brucella/Ochrobactrum group</taxon>
        <taxon>Brucella</taxon>
    </lineage>
</organism>
<accession>A0A7W9EMM3</accession>
<evidence type="ECO:0000313" key="1">
    <source>
        <dbReference type="EMBL" id="MBB5703618.1"/>
    </source>
</evidence>
<dbReference type="Pfam" id="PF05489">
    <property type="entry name" value="Phage_tail_X"/>
    <property type="match status" value="1"/>
</dbReference>
<dbReference type="AlphaFoldDB" id="A0A7W9EMM3"/>
<dbReference type="InterPro" id="IPR008861">
    <property type="entry name" value="GpX-like"/>
</dbReference>
<dbReference type="EMBL" id="JACIJG010000015">
    <property type="protein sequence ID" value="MBB5703618.1"/>
    <property type="molecule type" value="Genomic_DNA"/>
</dbReference>
<comment type="caution">
    <text evidence="1">The sequence shown here is derived from an EMBL/GenBank/DDBJ whole genome shotgun (WGS) entry which is preliminary data.</text>
</comment>
<evidence type="ECO:0000313" key="2">
    <source>
        <dbReference type="Proteomes" id="UP000555546"/>
    </source>
</evidence>
<sequence>MQTVIVRGEGITLDLLLWRAYGVRGRSLLESALSLNVDMARLGTVIPMGTEVILPDLPPDNAGQPREVVSLFG</sequence>
<gene>
    <name evidence="1" type="ORF">FHS76_003525</name>
</gene>
<keyword evidence="2" id="KW-1185">Reference proteome</keyword>
<reference evidence="1 2" key="1">
    <citation type="submission" date="2020-08" db="EMBL/GenBank/DDBJ databases">
        <title>Genomic Encyclopedia of Type Strains, Phase IV (KMG-IV): sequencing the most valuable type-strain genomes for metagenomic binning, comparative biology and taxonomic classification.</title>
        <authorList>
            <person name="Goeker M."/>
        </authorList>
    </citation>
    <scope>NUCLEOTIDE SEQUENCE [LARGE SCALE GENOMIC DNA]</scope>
    <source>
        <strain evidence="1 2">DSM 26944</strain>
    </source>
</reference>
<dbReference type="Proteomes" id="UP000555546">
    <property type="component" value="Unassembled WGS sequence"/>
</dbReference>